<sequence length="195" mass="19705">MQFTKVLLAAAAFAVANAQVEFTMGSSFFAATYTAGVTPMNLTWDLNSGHVTLKLKNGPKTALNTVSTIATDVAGNSYSYTPPSTLANGQYAFEIDDSSSMDINYSAYFTLTGGSGVASSNSSTSASSSGSASSSASSSPTSSSSNTKTTTKSSVSTATNSPTSSTTTPNTNSAISISSPLALVLLAFVAMVTLN</sequence>
<feature type="region of interest" description="Disordered" evidence="2">
    <location>
        <begin position="120"/>
        <end position="172"/>
    </location>
</feature>
<organism evidence="5 6">
    <name type="scientific">Hyaloscypha hepaticicola</name>
    <dbReference type="NCBI Taxonomy" id="2082293"/>
    <lineage>
        <taxon>Eukaryota</taxon>
        <taxon>Fungi</taxon>
        <taxon>Dikarya</taxon>
        <taxon>Ascomycota</taxon>
        <taxon>Pezizomycotina</taxon>
        <taxon>Leotiomycetes</taxon>
        <taxon>Helotiales</taxon>
        <taxon>Hyaloscyphaceae</taxon>
        <taxon>Hyaloscypha</taxon>
    </lineage>
</organism>
<dbReference type="AlphaFoldDB" id="A0A2J6QKM0"/>
<feature type="signal peptide" evidence="3">
    <location>
        <begin position="1"/>
        <end position="18"/>
    </location>
</feature>
<feature type="chain" id="PRO_5014405403" description="Yeast cell wall synthesis Kre9/Knh1-like N-terminal domain-containing protein" evidence="3">
    <location>
        <begin position="19"/>
        <end position="195"/>
    </location>
</feature>
<proteinExistence type="predicted"/>
<dbReference type="Proteomes" id="UP000235672">
    <property type="component" value="Unassembled WGS sequence"/>
</dbReference>
<dbReference type="EMBL" id="KZ613467">
    <property type="protein sequence ID" value="PMD26825.1"/>
    <property type="molecule type" value="Genomic_DNA"/>
</dbReference>
<evidence type="ECO:0000313" key="6">
    <source>
        <dbReference type="Proteomes" id="UP000235672"/>
    </source>
</evidence>
<dbReference type="PANTHER" id="PTHR40633">
    <property type="entry name" value="MATRIX PROTEIN, PUTATIVE (AFU_ORTHOLOGUE AFUA_8G05410)-RELATED"/>
    <property type="match status" value="1"/>
</dbReference>
<evidence type="ECO:0000256" key="2">
    <source>
        <dbReference type="SAM" id="MobiDB-lite"/>
    </source>
</evidence>
<dbReference type="InterPro" id="IPR052982">
    <property type="entry name" value="SRP1/TIP1-like"/>
</dbReference>
<evidence type="ECO:0000256" key="3">
    <source>
        <dbReference type="SAM" id="SignalP"/>
    </source>
</evidence>
<keyword evidence="6" id="KW-1185">Reference proteome</keyword>
<evidence type="ECO:0000259" key="4">
    <source>
        <dbReference type="Pfam" id="PF10342"/>
    </source>
</evidence>
<name>A0A2J6QKM0_9HELO</name>
<accession>A0A2J6QKM0</accession>
<gene>
    <name evidence="5" type="ORF">NA56DRAFT_641479</name>
</gene>
<feature type="domain" description="Yeast cell wall synthesis Kre9/Knh1-like N-terminal" evidence="4">
    <location>
        <begin position="32"/>
        <end position="111"/>
    </location>
</feature>
<dbReference type="InterPro" id="IPR018466">
    <property type="entry name" value="Kre9/Knh1-like_N"/>
</dbReference>
<evidence type="ECO:0000313" key="5">
    <source>
        <dbReference type="EMBL" id="PMD26825.1"/>
    </source>
</evidence>
<keyword evidence="1 3" id="KW-0732">Signal</keyword>
<dbReference type="Pfam" id="PF10342">
    <property type="entry name" value="Kre9_KNH"/>
    <property type="match status" value="1"/>
</dbReference>
<reference evidence="5 6" key="1">
    <citation type="submission" date="2016-05" db="EMBL/GenBank/DDBJ databases">
        <title>A degradative enzymes factory behind the ericoid mycorrhizal symbiosis.</title>
        <authorList>
            <consortium name="DOE Joint Genome Institute"/>
            <person name="Martino E."/>
            <person name="Morin E."/>
            <person name="Grelet G."/>
            <person name="Kuo A."/>
            <person name="Kohler A."/>
            <person name="Daghino S."/>
            <person name="Barry K."/>
            <person name="Choi C."/>
            <person name="Cichocki N."/>
            <person name="Clum A."/>
            <person name="Copeland A."/>
            <person name="Hainaut M."/>
            <person name="Haridas S."/>
            <person name="Labutti K."/>
            <person name="Lindquist E."/>
            <person name="Lipzen A."/>
            <person name="Khouja H.-R."/>
            <person name="Murat C."/>
            <person name="Ohm R."/>
            <person name="Olson A."/>
            <person name="Spatafora J."/>
            <person name="Veneault-Fourrey C."/>
            <person name="Henrissat B."/>
            <person name="Grigoriev I."/>
            <person name="Martin F."/>
            <person name="Perotto S."/>
        </authorList>
    </citation>
    <scope>NUCLEOTIDE SEQUENCE [LARGE SCALE GENOMIC DNA]</scope>
    <source>
        <strain evidence="5 6">UAMH 7357</strain>
    </source>
</reference>
<dbReference type="PANTHER" id="PTHR40633:SF1">
    <property type="entry name" value="GPI ANCHORED SERINE-THREONINE RICH PROTEIN (AFU_ORTHOLOGUE AFUA_1G03630)"/>
    <property type="match status" value="1"/>
</dbReference>
<protein>
    <recommendedName>
        <fullName evidence="4">Yeast cell wall synthesis Kre9/Knh1-like N-terminal domain-containing protein</fullName>
    </recommendedName>
</protein>
<dbReference type="OrthoDB" id="5589325at2759"/>
<evidence type="ECO:0000256" key="1">
    <source>
        <dbReference type="ARBA" id="ARBA00022729"/>
    </source>
</evidence>